<keyword evidence="5" id="KW-1185">Reference proteome</keyword>
<dbReference type="eggNOG" id="KOG4102">
    <property type="taxonomic scope" value="Eukaryota"/>
</dbReference>
<keyword evidence="2" id="KW-0472">Membrane</keyword>
<evidence type="ECO:0000256" key="2">
    <source>
        <dbReference type="SAM" id="Phobius"/>
    </source>
</evidence>
<dbReference type="InterPro" id="IPR006747">
    <property type="entry name" value="DUF599"/>
</dbReference>
<keyword evidence="2" id="KW-1133">Transmembrane helix</keyword>
<feature type="compositionally biased region" description="Basic and acidic residues" evidence="1">
    <location>
        <begin position="97"/>
        <end position="107"/>
    </location>
</feature>
<dbReference type="InterPro" id="IPR011107">
    <property type="entry name" value="PPI_Ypi1"/>
</dbReference>
<dbReference type="GO" id="GO:0004865">
    <property type="term" value="F:protein serine/threonine phosphatase inhibitor activity"/>
    <property type="evidence" value="ECO:0007669"/>
    <property type="project" value="InterPro"/>
</dbReference>
<keyword evidence="3" id="KW-0650">Protein phosphatase inhibitor</keyword>
<gene>
    <name evidence="3" type="ordered locus">MTR_7g085440</name>
</gene>
<evidence type="ECO:0000313" key="3">
    <source>
        <dbReference type="EMBL" id="AES80832.1"/>
    </source>
</evidence>
<feature type="compositionally biased region" description="Low complexity" evidence="1">
    <location>
        <begin position="27"/>
        <end position="41"/>
    </location>
</feature>
<dbReference type="EMBL" id="CM001223">
    <property type="protein sequence ID" value="AES80832.1"/>
    <property type="molecule type" value="Genomic_DNA"/>
</dbReference>
<reference evidence="4" key="3">
    <citation type="submission" date="2015-04" db="UniProtKB">
        <authorList>
            <consortium name="EnsemblPlants"/>
        </authorList>
    </citation>
    <scope>IDENTIFICATION</scope>
    <source>
        <strain evidence="4">cv. Jemalong A17</strain>
    </source>
</reference>
<dbReference type="PANTHER" id="PTHR31168">
    <property type="entry name" value="OS02G0292800 PROTEIN"/>
    <property type="match status" value="1"/>
</dbReference>
<feature type="region of interest" description="Disordered" evidence="1">
    <location>
        <begin position="1"/>
        <end position="41"/>
    </location>
</feature>
<dbReference type="Pfam" id="PF04654">
    <property type="entry name" value="DUF599"/>
    <property type="match status" value="1"/>
</dbReference>
<feature type="region of interest" description="Disordered" evidence="1">
    <location>
        <begin position="86"/>
        <end position="107"/>
    </location>
</feature>
<accession>G7KZF5</accession>
<name>G7KZF5_MEDTR</name>
<dbReference type="PANTHER" id="PTHR31168:SF21">
    <property type="entry name" value="EMB|CAB89385.1"/>
    <property type="match status" value="1"/>
</dbReference>
<dbReference type="Pfam" id="PF07491">
    <property type="entry name" value="PPI_Ypi1"/>
    <property type="match status" value="1"/>
</dbReference>
<reference evidence="3 5" key="2">
    <citation type="journal article" date="2014" name="BMC Genomics">
        <title>An improved genome release (version Mt4.0) for the model legume Medicago truncatula.</title>
        <authorList>
            <person name="Tang H."/>
            <person name="Krishnakumar V."/>
            <person name="Bidwell S."/>
            <person name="Rosen B."/>
            <person name="Chan A."/>
            <person name="Zhou S."/>
            <person name="Gentzbittel L."/>
            <person name="Childs K.L."/>
            <person name="Yandell M."/>
            <person name="Gundlach H."/>
            <person name="Mayer K.F."/>
            <person name="Schwartz D.C."/>
            <person name="Town C.D."/>
        </authorList>
    </citation>
    <scope>GENOME REANNOTATION</scope>
    <source>
        <strain evidence="3">A17</strain>
        <strain evidence="4 5">cv. Jemalong A17</strain>
    </source>
</reference>
<keyword evidence="2" id="KW-0812">Transmembrane</keyword>
<protein>
    <submittedName>
        <fullName evidence="3">Protein phosphatase inhibitor protein</fullName>
    </submittedName>
</protein>
<reference evidence="3 5" key="1">
    <citation type="journal article" date="2011" name="Nature">
        <title>The Medicago genome provides insight into the evolution of rhizobial symbioses.</title>
        <authorList>
            <person name="Young N.D."/>
            <person name="Debelle F."/>
            <person name="Oldroyd G.E."/>
            <person name="Geurts R."/>
            <person name="Cannon S.B."/>
            <person name="Udvardi M.K."/>
            <person name="Benedito V.A."/>
            <person name="Mayer K.F."/>
            <person name="Gouzy J."/>
            <person name="Schoof H."/>
            <person name="Van de Peer Y."/>
            <person name="Proost S."/>
            <person name="Cook D.R."/>
            <person name="Meyers B.C."/>
            <person name="Spannagl M."/>
            <person name="Cheung F."/>
            <person name="De Mita S."/>
            <person name="Krishnakumar V."/>
            <person name="Gundlach H."/>
            <person name="Zhou S."/>
            <person name="Mudge J."/>
            <person name="Bharti A.K."/>
            <person name="Murray J.D."/>
            <person name="Naoumkina M.A."/>
            <person name="Rosen B."/>
            <person name="Silverstein K.A."/>
            <person name="Tang H."/>
            <person name="Rombauts S."/>
            <person name="Zhao P.X."/>
            <person name="Zhou P."/>
            <person name="Barbe V."/>
            <person name="Bardou P."/>
            <person name="Bechner M."/>
            <person name="Bellec A."/>
            <person name="Berger A."/>
            <person name="Berges H."/>
            <person name="Bidwell S."/>
            <person name="Bisseling T."/>
            <person name="Choisne N."/>
            <person name="Couloux A."/>
            <person name="Denny R."/>
            <person name="Deshpande S."/>
            <person name="Dai X."/>
            <person name="Doyle J.J."/>
            <person name="Dudez A.M."/>
            <person name="Farmer A.D."/>
            <person name="Fouteau S."/>
            <person name="Franken C."/>
            <person name="Gibelin C."/>
            <person name="Gish J."/>
            <person name="Goldstein S."/>
            <person name="Gonzalez A.J."/>
            <person name="Green P.J."/>
            <person name="Hallab A."/>
            <person name="Hartog M."/>
            <person name="Hua A."/>
            <person name="Humphray S.J."/>
            <person name="Jeong D.H."/>
            <person name="Jing Y."/>
            <person name="Jocker A."/>
            <person name="Kenton S.M."/>
            <person name="Kim D.J."/>
            <person name="Klee K."/>
            <person name="Lai H."/>
            <person name="Lang C."/>
            <person name="Lin S."/>
            <person name="Macmil S.L."/>
            <person name="Magdelenat G."/>
            <person name="Matthews L."/>
            <person name="McCorrison J."/>
            <person name="Monaghan E.L."/>
            <person name="Mun J.H."/>
            <person name="Najar F.Z."/>
            <person name="Nicholson C."/>
            <person name="Noirot C."/>
            <person name="O'Bleness M."/>
            <person name="Paule C.R."/>
            <person name="Poulain J."/>
            <person name="Prion F."/>
            <person name="Qin B."/>
            <person name="Qu C."/>
            <person name="Retzel E.F."/>
            <person name="Riddle C."/>
            <person name="Sallet E."/>
            <person name="Samain S."/>
            <person name="Samson N."/>
            <person name="Sanders I."/>
            <person name="Saurat O."/>
            <person name="Scarpelli C."/>
            <person name="Schiex T."/>
            <person name="Segurens B."/>
            <person name="Severin A.J."/>
            <person name="Sherrier D.J."/>
            <person name="Shi R."/>
            <person name="Sims S."/>
            <person name="Singer S.R."/>
            <person name="Sinharoy S."/>
            <person name="Sterck L."/>
            <person name="Viollet A."/>
            <person name="Wang B.B."/>
            <person name="Wang K."/>
            <person name="Wang M."/>
            <person name="Wang X."/>
            <person name="Warfsmann J."/>
            <person name="Weissenbach J."/>
            <person name="White D.D."/>
            <person name="White J.D."/>
            <person name="Wiley G.B."/>
            <person name="Wincker P."/>
            <person name="Xing Y."/>
            <person name="Yang L."/>
            <person name="Yao Z."/>
            <person name="Ying F."/>
            <person name="Zhai J."/>
            <person name="Zhou L."/>
            <person name="Zuber A."/>
            <person name="Denarie J."/>
            <person name="Dixon R.A."/>
            <person name="May G.D."/>
            <person name="Schwartz D.C."/>
            <person name="Rogers J."/>
            <person name="Quetier F."/>
            <person name="Town C.D."/>
            <person name="Roe B.A."/>
        </authorList>
    </citation>
    <scope>NUCLEOTIDE SEQUENCE [LARGE SCALE GENOMIC DNA]</scope>
    <source>
        <strain evidence="3">A17</strain>
        <strain evidence="4 5">cv. Jemalong A17</strain>
    </source>
</reference>
<feature type="compositionally biased region" description="Acidic residues" evidence="1">
    <location>
        <begin position="86"/>
        <end position="96"/>
    </location>
</feature>
<feature type="transmembrane region" description="Helical" evidence="2">
    <location>
        <begin position="196"/>
        <end position="216"/>
    </location>
</feature>
<dbReference type="PaxDb" id="3880-AES80832"/>
<proteinExistence type="predicted"/>
<feature type="transmembrane region" description="Helical" evidence="2">
    <location>
        <begin position="236"/>
        <end position="256"/>
    </location>
</feature>
<feature type="compositionally biased region" description="Polar residues" evidence="1">
    <location>
        <begin position="14"/>
        <end position="26"/>
    </location>
</feature>
<dbReference type="HOGENOM" id="CLU_931802_0_0_1"/>
<evidence type="ECO:0000256" key="1">
    <source>
        <dbReference type="SAM" id="MobiDB-lite"/>
    </source>
</evidence>
<dbReference type="STRING" id="3880.G7KZF5"/>
<sequence>MDRRRSTNRPVALSSPSVTGATTITIESSVPSSSSSRQEQQQPEVLFLLLNRKKKKVSWKDGTVDNEFMQKKSSKKCCIFHKEKPFDEDDSDEDDVPHDSDKHPHDHSDNGFCCKNHDEAGPNLLLLAIGNQHMEFIIGDAKVTWTLGVVSLLGIWFSAPTIFYIVKVSPGARELADKLGVKLFIEEKKKKSADEAATFLASVSLTLCSLIGAWIANTSNIFFQSQLIYGDTSATAVSIKYICLLTCFLLAFSCFIQYARRFVHANYLISTPDSFVPISSVELAVIRGGDFWSLGLQAL</sequence>
<evidence type="ECO:0000313" key="5">
    <source>
        <dbReference type="Proteomes" id="UP000002051"/>
    </source>
</evidence>
<dbReference type="EnsemblPlants" id="AES80832">
    <property type="protein sequence ID" value="AES80832"/>
    <property type="gene ID" value="MTR_7g085440"/>
</dbReference>
<dbReference type="AlphaFoldDB" id="G7KZF5"/>
<organism evidence="3 5">
    <name type="scientific">Medicago truncatula</name>
    <name type="common">Barrel medic</name>
    <name type="synonym">Medicago tribuloides</name>
    <dbReference type="NCBI Taxonomy" id="3880"/>
    <lineage>
        <taxon>Eukaryota</taxon>
        <taxon>Viridiplantae</taxon>
        <taxon>Streptophyta</taxon>
        <taxon>Embryophyta</taxon>
        <taxon>Tracheophyta</taxon>
        <taxon>Spermatophyta</taxon>
        <taxon>Magnoliopsida</taxon>
        <taxon>eudicotyledons</taxon>
        <taxon>Gunneridae</taxon>
        <taxon>Pentapetalae</taxon>
        <taxon>rosids</taxon>
        <taxon>fabids</taxon>
        <taxon>Fabales</taxon>
        <taxon>Fabaceae</taxon>
        <taxon>Papilionoideae</taxon>
        <taxon>50 kb inversion clade</taxon>
        <taxon>NPAAA clade</taxon>
        <taxon>Hologalegina</taxon>
        <taxon>IRL clade</taxon>
        <taxon>Trifolieae</taxon>
        <taxon>Medicago</taxon>
    </lineage>
</organism>
<evidence type="ECO:0000313" key="4">
    <source>
        <dbReference type="EnsemblPlants" id="AES80832"/>
    </source>
</evidence>
<dbReference type="Proteomes" id="UP000002051">
    <property type="component" value="Unassembled WGS sequence"/>
</dbReference>